<dbReference type="CDD" id="cd04301">
    <property type="entry name" value="NAT_SF"/>
    <property type="match status" value="1"/>
</dbReference>
<proteinExistence type="predicted"/>
<dbReference type="GO" id="GO:0016747">
    <property type="term" value="F:acyltransferase activity, transferring groups other than amino-acyl groups"/>
    <property type="evidence" value="ECO:0007669"/>
    <property type="project" value="InterPro"/>
</dbReference>
<dbReference type="PROSITE" id="PS51186">
    <property type="entry name" value="GNAT"/>
    <property type="match status" value="1"/>
</dbReference>
<name>A0A7V8JVG9_9BURK</name>
<evidence type="ECO:0000313" key="5">
    <source>
        <dbReference type="Proteomes" id="UP000462435"/>
    </source>
</evidence>
<dbReference type="Pfam" id="PF13420">
    <property type="entry name" value="Acetyltransf_4"/>
    <property type="match status" value="1"/>
</dbReference>
<dbReference type="EMBL" id="WNDX01000021">
    <property type="protein sequence ID" value="KAF1046343.1"/>
    <property type="molecule type" value="Genomic_DNA"/>
</dbReference>
<dbReference type="Proteomes" id="UP000462435">
    <property type="component" value="Unassembled WGS sequence"/>
</dbReference>
<evidence type="ECO:0000259" key="3">
    <source>
        <dbReference type="PROSITE" id="PS51186"/>
    </source>
</evidence>
<dbReference type="AlphaFoldDB" id="A0A7V8JVG9"/>
<dbReference type="SUPFAM" id="SSF55729">
    <property type="entry name" value="Acyl-CoA N-acyltransferases (Nat)"/>
    <property type="match status" value="1"/>
</dbReference>
<dbReference type="PANTHER" id="PTHR43072">
    <property type="entry name" value="N-ACETYLTRANSFERASE"/>
    <property type="match status" value="1"/>
</dbReference>
<organism evidence="4 5">
    <name type="scientific">Herbaspirillum frisingense</name>
    <dbReference type="NCBI Taxonomy" id="92645"/>
    <lineage>
        <taxon>Bacteria</taxon>
        <taxon>Pseudomonadati</taxon>
        <taxon>Pseudomonadota</taxon>
        <taxon>Betaproteobacteria</taxon>
        <taxon>Burkholderiales</taxon>
        <taxon>Oxalobacteraceae</taxon>
        <taxon>Herbaspirillum</taxon>
    </lineage>
</organism>
<accession>A0A7V8JVG9</accession>
<reference evidence="5" key="1">
    <citation type="journal article" date="2020" name="MBio">
        <title>Horizontal gene transfer to a defensive symbiont with a reduced genome amongst a multipartite beetle microbiome.</title>
        <authorList>
            <person name="Waterworth S.C."/>
            <person name="Florez L.V."/>
            <person name="Rees E.R."/>
            <person name="Hertweck C."/>
            <person name="Kaltenpoth M."/>
            <person name="Kwan J.C."/>
        </authorList>
    </citation>
    <scope>NUCLEOTIDE SEQUENCE [LARGE SCALE GENOMIC DNA]</scope>
</reference>
<dbReference type="InterPro" id="IPR000182">
    <property type="entry name" value="GNAT_dom"/>
</dbReference>
<protein>
    <submittedName>
        <fullName evidence="4">L-amino acid N-acyltransferase MnaT</fullName>
    </submittedName>
</protein>
<dbReference type="PANTHER" id="PTHR43072:SF23">
    <property type="entry name" value="UPF0039 PROTEIN C11D3.02C"/>
    <property type="match status" value="1"/>
</dbReference>
<dbReference type="InterPro" id="IPR016181">
    <property type="entry name" value="Acyl_CoA_acyltransferase"/>
</dbReference>
<sequence>MRARPLLDKLGAFAAVPTDMPDPIRHAVASDAAAICGIYNHYVEHTAVSFETEAVGVDAMAARIAEVQAQFSWLVYEEQGELLGYAYASKWKPRAAYGHSVESSVYLRRDAGGRGIGRQLYTRLFAELKPLGVHLVIGGIVQPNPASVALHERMGFVKCGQFSEVGRKFGRWMDVGYWQLKLEEAPQ</sequence>
<dbReference type="Gene3D" id="3.40.630.30">
    <property type="match status" value="1"/>
</dbReference>
<keyword evidence="2 4" id="KW-0012">Acyltransferase</keyword>
<gene>
    <name evidence="4" type="primary">mnaT_1</name>
    <name evidence="4" type="ORF">GAK35_01028</name>
</gene>
<comment type="caution">
    <text evidence="4">The sequence shown here is derived from an EMBL/GenBank/DDBJ whole genome shotgun (WGS) entry which is preliminary data.</text>
</comment>
<evidence type="ECO:0000256" key="2">
    <source>
        <dbReference type="ARBA" id="ARBA00023315"/>
    </source>
</evidence>
<evidence type="ECO:0000256" key="1">
    <source>
        <dbReference type="ARBA" id="ARBA00022679"/>
    </source>
</evidence>
<keyword evidence="1 4" id="KW-0808">Transferase</keyword>
<feature type="domain" description="N-acetyltransferase" evidence="3">
    <location>
        <begin position="22"/>
        <end position="183"/>
    </location>
</feature>
<evidence type="ECO:0000313" key="4">
    <source>
        <dbReference type="EMBL" id="KAF1046343.1"/>
    </source>
</evidence>
<dbReference type="NCBIfam" id="NF040504">
    <property type="entry name" value="resist_ArsN1b"/>
    <property type="match status" value="1"/>
</dbReference>